<accession>V3ZVW6</accession>
<gene>
    <name evidence="2" type="ORF">LOTGIDRAFT_219236</name>
</gene>
<dbReference type="InterPro" id="IPR038798">
    <property type="entry name" value="CCDC138"/>
</dbReference>
<name>V3ZVW6_LOTGI</name>
<sequence>MSVLLDWVSDAHLHQTLTEQPTQPSEKLSQPDYLQEKITRVLPSLVDLLKENNLVNLRVSLPCLQFIYWSLVHIEKSQTTTKTNMVSTLRRLGEEIYRPRAPHRTADSPDNSLHDYRYDRRQDGLFFHSCNSHLRFLSSLIILKTLSQADVLAIVFDTVKIDLKSDMVKELFLYYQATPVISSYLKPVNKVFLGQAIDIFIQMSTDSPFASSFLESCGNESWFRTMAMVLRTPIQDNRIMDCISILLQKLSKIKSNKKYFEVYTITSILQEILRSCGNENAFLALNLKSILFNLNSSSK</sequence>
<dbReference type="PANTHER" id="PTHR34523">
    <property type="entry name" value="COILED-COIL DOMAIN-CONTAINING PROTEIN 138"/>
    <property type="match status" value="1"/>
</dbReference>
<dbReference type="OMA" id="LEYSATQ"/>
<feature type="domain" description="Coiled-coil" evidence="1">
    <location>
        <begin position="4"/>
        <end position="294"/>
    </location>
</feature>
<dbReference type="Pfam" id="PF21035">
    <property type="entry name" value="CCDC138_C"/>
    <property type="match status" value="1"/>
</dbReference>
<dbReference type="STRING" id="225164.V3ZVW6"/>
<dbReference type="KEGG" id="lgi:LOTGIDRAFT_219236"/>
<reference evidence="2 3" key="1">
    <citation type="journal article" date="2013" name="Nature">
        <title>Insights into bilaterian evolution from three spiralian genomes.</title>
        <authorList>
            <person name="Simakov O."/>
            <person name="Marletaz F."/>
            <person name="Cho S.J."/>
            <person name="Edsinger-Gonzales E."/>
            <person name="Havlak P."/>
            <person name="Hellsten U."/>
            <person name="Kuo D.H."/>
            <person name="Larsson T."/>
            <person name="Lv J."/>
            <person name="Arendt D."/>
            <person name="Savage R."/>
            <person name="Osoegawa K."/>
            <person name="de Jong P."/>
            <person name="Grimwood J."/>
            <person name="Chapman J.A."/>
            <person name="Shapiro H."/>
            <person name="Aerts A."/>
            <person name="Otillar R.P."/>
            <person name="Terry A.Y."/>
            <person name="Boore J.L."/>
            <person name="Grigoriev I.V."/>
            <person name="Lindberg D.R."/>
            <person name="Seaver E.C."/>
            <person name="Weisblat D.A."/>
            <person name="Putnam N.H."/>
            <person name="Rokhsar D.S."/>
        </authorList>
    </citation>
    <scope>NUCLEOTIDE SEQUENCE [LARGE SCALE GENOMIC DNA]</scope>
</reference>
<protein>
    <recommendedName>
        <fullName evidence="1">Coiled-coil domain-containing protein</fullName>
    </recommendedName>
</protein>
<evidence type="ECO:0000313" key="3">
    <source>
        <dbReference type="Proteomes" id="UP000030746"/>
    </source>
</evidence>
<dbReference type="OrthoDB" id="2161164at2759"/>
<dbReference type="HOGENOM" id="CLU_931502_0_0_1"/>
<dbReference type="InterPro" id="IPR048750">
    <property type="entry name" value="CCDC138_C"/>
</dbReference>
<organism evidence="2 3">
    <name type="scientific">Lottia gigantea</name>
    <name type="common">Giant owl limpet</name>
    <dbReference type="NCBI Taxonomy" id="225164"/>
    <lineage>
        <taxon>Eukaryota</taxon>
        <taxon>Metazoa</taxon>
        <taxon>Spiralia</taxon>
        <taxon>Lophotrochozoa</taxon>
        <taxon>Mollusca</taxon>
        <taxon>Gastropoda</taxon>
        <taxon>Patellogastropoda</taxon>
        <taxon>Lottioidea</taxon>
        <taxon>Lottiidae</taxon>
        <taxon>Lottia</taxon>
    </lineage>
</organism>
<dbReference type="AlphaFoldDB" id="V3ZVW6"/>
<keyword evidence="3" id="KW-1185">Reference proteome</keyword>
<dbReference type="PANTHER" id="PTHR34523:SF1">
    <property type="entry name" value="COILED-COIL DOMAIN-CONTAINING PROTEIN 138"/>
    <property type="match status" value="1"/>
</dbReference>
<dbReference type="EMBL" id="KB202685">
    <property type="protein sequence ID" value="ESO88507.1"/>
    <property type="molecule type" value="Genomic_DNA"/>
</dbReference>
<evidence type="ECO:0000313" key="2">
    <source>
        <dbReference type="EMBL" id="ESO88507.1"/>
    </source>
</evidence>
<proteinExistence type="predicted"/>
<evidence type="ECO:0000259" key="1">
    <source>
        <dbReference type="Pfam" id="PF21035"/>
    </source>
</evidence>
<dbReference type="RefSeq" id="XP_009060912.1">
    <property type="nucleotide sequence ID" value="XM_009062664.1"/>
</dbReference>
<dbReference type="GeneID" id="20246852"/>
<dbReference type="CTD" id="20246852"/>
<dbReference type="Proteomes" id="UP000030746">
    <property type="component" value="Unassembled WGS sequence"/>
</dbReference>